<accession>A0A1A8XSB1</accession>
<organism evidence="1 2">
    <name type="scientific">Candidatus Propionivibrio aalborgensis</name>
    <dbReference type="NCBI Taxonomy" id="1860101"/>
    <lineage>
        <taxon>Bacteria</taxon>
        <taxon>Pseudomonadati</taxon>
        <taxon>Pseudomonadota</taxon>
        <taxon>Betaproteobacteria</taxon>
        <taxon>Rhodocyclales</taxon>
        <taxon>Rhodocyclaceae</taxon>
        <taxon>Propionivibrio</taxon>
    </lineage>
</organism>
<dbReference type="RefSeq" id="WP_186410650.1">
    <property type="nucleotide sequence ID" value="NZ_FLQY01000112.1"/>
</dbReference>
<sequence>MKIEQSAVSMNADHRLTSEYEARLESRISFRTLFDGVAQTGESPASGETDRQTRLLMMIEALLARLLALISGKHNSLMSDVCALLGTEIPKGGAGRPLRALEMEWNNEFTQIFREHERSDFSSTGKIRTADGRSLDFKLELAMCRNFECERKAVDSGKAVVLRDPLVINFDGKATELSGKRFAFDLDADGKSESIDTLGSCSGYLAIDRNGDGRINDGSELFGTRSGNGFADLAAFDGDGNHWLDEADAAFATLRIWQPDGVRQDMLSTLRDKGVGALYLGSAETPFSLTDSDNRPLAQIRASGIYLCEDGSVGTLQQVDLAV</sequence>
<evidence type="ECO:0000313" key="2">
    <source>
        <dbReference type="Proteomes" id="UP000199600"/>
    </source>
</evidence>
<keyword evidence="2" id="KW-1185">Reference proteome</keyword>
<dbReference type="AlphaFoldDB" id="A0A1A8XSB1"/>
<protein>
    <submittedName>
        <fullName evidence="1">Uncharacterized protein</fullName>
    </submittedName>
</protein>
<name>A0A1A8XSB1_9RHOO</name>
<dbReference type="PANTHER" id="PTHR39431">
    <property type="entry name" value="FRPA/C-RELATED PROTEIN"/>
    <property type="match status" value="1"/>
</dbReference>
<evidence type="ECO:0000313" key="1">
    <source>
        <dbReference type="EMBL" id="SBT06828.1"/>
    </source>
</evidence>
<reference evidence="1 2" key="1">
    <citation type="submission" date="2016-06" db="EMBL/GenBank/DDBJ databases">
        <authorList>
            <person name="Kjaerup R.B."/>
            <person name="Dalgaard T.S."/>
            <person name="Juul-Madsen H.R."/>
        </authorList>
    </citation>
    <scope>NUCLEOTIDE SEQUENCE [LARGE SCALE GENOMIC DNA]</scope>
    <source>
        <strain evidence="1">2</strain>
    </source>
</reference>
<gene>
    <name evidence="1" type="ORF">PROAA_20008</name>
</gene>
<dbReference type="Proteomes" id="UP000199600">
    <property type="component" value="Unassembled WGS sequence"/>
</dbReference>
<proteinExistence type="predicted"/>
<dbReference type="PANTHER" id="PTHR39431:SF1">
    <property type="entry name" value="FRPA_C-RELATED PROTEIN"/>
    <property type="match status" value="1"/>
</dbReference>
<dbReference type="EMBL" id="FLQY01000112">
    <property type="protein sequence ID" value="SBT06828.1"/>
    <property type="molecule type" value="Genomic_DNA"/>
</dbReference>